<feature type="transmembrane region" description="Helical" evidence="1">
    <location>
        <begin position="198"/>
        <end position="215"/>
    </location>
</feature>
<sequence length="217" mass="23378">MRPNYSAINNCELSGEETAQLLNHARKVAQGVPLAPPWCFDPARHALPNGGPDIPGILGDTSLSQSQRIEVYRWARIYAPDTMTDPTCLATCCVMGTALPAAMLFVTGAVVLAIYLTGTHDASPPCSYLRMNATEANALLQAVHEQFPSLVNATLNNMDEWVPLIKDRFSQGIYRDGGDGHLLQQVCASLAQALDPVAAMKLLFLFLVCLALAPLQG</sequence>
<evidence type="ECO:0000313" key="3">
    <source>
        <dbReference type="Proteomes" id="UP000261931"/>
    </source>
</evidence>
<evidence type="ECO:0000256" key="1">
    <source>
        <dbReference type="SAM" id="Phobius"/>
    </source>
</evidence>
<dbReference type="EMBL" id="QVLS01000003">
    <property type="protein sequence ID" value="RFP80450.1"/>
    <property type="molecule type" value="Genomic_DNA"/>
</dbReference>
<gene>
    <name evidence="2" type="ORF">DY262_08415</name>
</gene>
<accession>A0A372EM39</accession>
<protein>
    <submittedName>
        <fullName evidence="2">Uncharacterized protein</fullName>
    </submittedName>
</protein>
<comment type="caution">
    <text evidence="2">The sequence shown here is derived from an EMBL/GenBank/DDBJ whole genome shotgun (WGS) entry which is preliminary data.</text>
</comment>
<keyword evidence="3" id="KW-1185">Reference proteome</keyword>
<keyword evidence="1" id="KW-1133">Transmembrane helix</keyword>
<dbReference type="Proteomes" id="UP000261931">
    <property type="component" value="Unassembled WGS sequence"/>
</dbReference>
<keyword evidence="1" id="KW-0812">Transmembrane</keyword>
<dbReference type="AlphaFoldDB" id="A0A372EM39"/>
<organism evidence="2 3">
    <name type="scientific">Hydrogenophaga borbori</name>
    <dbReference type="NCBI Taxonomy" id="2294117"/>
    <lineage>
        <taxon>Bacteria</taxon>
        <taxon>Pseudomonadati</taxon>
        <taxon>Pseudomonadota</taxon>
        <taxon>Betaproteobacteria</taxon>
        <taxon>Burkholderiales</taxon>
        <taxon>Comamonadaceae</taxon>
        <taxon>Hydrogenophaga</taxon>
    </lineage>
</organism>
<proteinExistence type="predicted"/>
<name>A0A372EM39_9BURK</name>
<reference evidence="2 3" key="1">
    <citation type="submission" date="2018-08" db="EMBL/GenBank/DDBJ databases">
        <title>Hydrogenophaga sp. LA-38 isolated from sludge.</title>
        <authorList>
            <person name="Im W.-T."/>
        </authorList>
    </citation>
    <scope>NUCLEOTIDE SEQUENCE [LARGE SCALE GENOMIC DNA]</scope>
    <source>
        <strain evidence="2 3">LA-38</strain>
    </source>
</reference>
<feature type="transmembrane region" description="Helical" evidence="1">
    <location>
        <begin position="88"/>
        <end position="115"/>
    </location>
</feature>
<evidence type="ECO:0000313" key="2">
    <source>
        <dbReference type="EMBL" id="RFP80450.1"/>
    </source>
</evidence>
<keyword evidence="1" id="KW-0472">Membrane</keyword>